<dbReference type="AlphaFoldDB" id="A0A2K3NR20"/>
<sequence>MQLTNMAPWRLVPLVRAFFEFHFTSAEDKQKAWSLGTYNLKPAGGLGTPLMLDEATKNRTFGHYARVLIDIDLSKRLFDEIMVEREGYAFHVEVVYEKLPEYCNHCHLIGHSVNSCNKLHPKAPIIGKGRPKKGLAVQQQYRPKPIEQVGTSHSTEKSDHVAEKSVPVMPKSTAVAGTQEPQIDDSDTDTEEVVIFERDDGQGRKNTHEAEFVKSPSGQNNNNNDDEGFVQNDISQAAQHASSSNNVPETPLLDQGNGIRVTQDQDLPLVAQQDVSLIRQGWADMVEQEQFTTYLSKGQKKKLRRKARSAEKSYNTRSRGLIKEGWNKQVLGNPAACLQLKLKRLNGALKVWNKNVFGNVDSNVKQAVDEVMQIQNMIDSNGVTDEVQQMDYKAQLILSKALLDQDQCWKEKARVQHFMQGDRNTTYIHRVAKIKAITKKIHVIHSETASLTSATDIENHIVQYFQGIFCQQNACTVNNMVCDIIPSLVTDVETEMLTKVPSAEEFKAAVFDMNGDGAPVMHFFLTGMLNNNVNSNLFVLIQKSPGADRMENFRPIALANFQFKIITKPPADRLAFLAPSIISTQQRGFIHGRNIADWVIIASEAINVLAKRCFAGSLALKIDIKKVFDTLDSNFLLESVGYFGCTRGVRQGDPLSPLLFCIAEEVVSRSLLKALVEGSLCPMSLCRGVHIPSHVLIPFTYLGCPIFVGKPKKIHFQALADKIKIKLATWKVMCRARYLRQGKPASSFFHSSIWHGIKVHFNDVRNNSCWLIGNGDKISYWKDNWLGSSLVDLLNVPLQIHKSLNASVADMIIDGSWIIPSCIAEIDTDVVDCVHGVVLPKIPLDDRLVWTDAKDGFPNVTAGLSICFSNSEYKELD</sequence>
<evidence type="ECO:0000313" key="4">
    <source>
        <dbReference type="Proteomes" id="UP000236291"/>
    </source>
</evidence>
<feature type="region of interest" description="Disordered" evidence="1">
    <location>
        <begin position="143"/>
        <end position="164"/>
    </location>
</feature>
<feature type="compositionally biased region" description="Low complexity" evidence="1">
    <location>
        <begin position="235"/>
        <end position="244"/>
    </location>
</feature>
<dbReference type="PANTHER" id="PTHR31286:SF60">
    <property type="entry name" value="PROTEIN, PUTATIVE-RELATED"/>
    <property type="match status" value="1"/>
</dbReference>
<dbReference type="ExpressionAtlas" id="A0A2K3NR20">
    <property type="expression patterns" value="baseline"/>
</dbReference>
<feature type="compositionally biased region" description="Basic and acidic residues" evidence="1">
    <location>
        <begin position="198"/>
        <end position="212"/>
    </location>
</feature>
<accession>A0A2K3NR20</accession>
<dbReference type="Pfam" id="PF00078">
    <property type="entry name" value="RVT_1"/>
    <property type="match status" value="1"/>
</dbReference>
<feature type="compositionally biased region" description="Basic and acidic residues" evidence="1">
    <location>
        <begin position="154"/>
        <end position="163"/>
    </location>
</feature>
<evidence type="ECO:0000256" key="1">
    <source>
        <dbReference type="SAM" id="MobiDB-lite"/>
    </source>
</evidence>
<reference evidence="3 4" key="1">
    <citation type="journal article" date="2014" name="Am. J. Bot.">
        <title>Genome assembly and annotation for red clover (Trifolium pratense; Fabaceae).</title>
        <authorList>
            <person name="Istvanek J."/>
            <person name="Jaros M."/>
            <person name="Krenek A."/>
            <person name="Repkova J."/>
        </authorList>
    </citation>
    <scope>NUCLEOTIDE SEQUENCE [LARGE SCALE GENOMIC DNA]</scope>
    <source>
        <strain evidence="4">cv. Tatra</strain>
        <tissue evidence="3">Young leaves</tissue>
    </source>
</reference>
<dbReference type="PANTHER" id="PTHR31286">
    <property type="entry name" value="GLYCINE-RICH CELL WALL STRUCTURAL PROTEIN 1.8-LIKE"/>
    <property type="match status" value="1"/>
</dbReference>
<dbReference type="InterPro" id="IPR043502">
    <property type="entry name" value="DNA/RNA_pol_sf"/>
</dbReference>
<gene>
    <name evidence="3" type="ORF">L195_g001930</name>
</gene>
<evidence type="ECO:0000259" key="2">
    <source>
        <dbReference type="Pfam" id="PF00078"/>
    </source>
</evidence>
<organism evidence="3 4">
    <name type="scientific">Trifolium pratense</name>
    <name type="common">Red clover</name>
    <dbReference type="NCBI Taxonomy" id="57577"/>
    <lineage>
        <taxon>Eukaryota</taxon>
        <taxon>Viridiplantae</taxon>
        <taxon>Streptophyta</taxon>
        <taxon>Embryophyta</taxon>
        <taxon>Tracheophyta</taxon>
        <taxon>Spermatophyta</taxon>
        <taxon>Magnoliopsida</taxon>
        <taxon>eudicotyledons</taxon>
        <taxon>Gunneridae</taxon>
        <taxon>Pentapetalae</taxon>
        <taxon>rosids</taxon>
        <taxon>fabids</taxon>
        <taxon>Fabales</taxon>
        <taxon>Fabaceae</taxon>
        <taxon>Papilionoideae</taxon>
        <taxon>50 kb inversion clade</taxon>
        <taxon>NPAAA clade</taxon>
        <taxon>Hologalegina</taxon>
        <taxon>IRL clade</taxon>
        <taxon>Trifolieae</taxon>
        <taxon>Trifolium</taxon>
    </lineage>
</organism>
<dbReference type="InterPro" id="IPR040256">
    <property type="entry name" value="At4g02000-like"/>
</dbReference>
<name>A0A2K3NR20_TRIPR</name>
<dbReference type="Proteomes" id="UP000236291">
    <property type="component" value="Unassembled WGS sequence"/>
</dbReference>
<dbReference type="EMBL" id="ASHM01000825">
    <property type="protein sequence ID" value="PNY05478.1"/>
    <property type="molecule type" value="Genomic_DNA"/>
</dbReference>
<dbReference type="SUPFAM" id="SSF56672">
    <property type="entry name" value="DNA/RNA polymerases"/>
    <property type="match status" value="1"/>
</dbReference>
<feature type="domain" description="Reverse transcriptase" evidence="2">
    <location>
        <begin position="543"/>
        <end position="674"/>
    </location>
</feature>
<reference evidence="3 4" key="2">
    <citation type="journal article" date="2017" name="Front. Plant Sci.">
        <title>Gene Classification and Mining of Molecular Markers Useful in Red Clover (Trifolium pratense) Breeding.</title>
        <authorList>
            <person name="Istvanek J."/>
            <person name="Dluhosova J."/>
            <person name="Dluhos P."/>
            <person name="Patkova L."/>
            <person name="Nedelnik J."/>
            <person name="Repkova J."/>
        </authorList>
    </citation>
    <scope>NUCLEOTIDE SEQUENCE [LARGE SCALE GENOMIC DNA]</scope>
    <source>
        <strain evidence="4">cv. Tatra</strain>
        <tissue evidence="3">Young leaves</tissue>
    </source>
</reference>
<dbReference type="STRING" id="57577.A0A2K3NR20"/>
<dbReference type="InterPro" id="IPR000477">
    <property type="entry name" value="RT_dom"/>
</dbReference>
<dbReference type="CDD" id="cd01650">
    <property type="entry name" value="RT_nLTR_like"/>
    <property type="match status" value="1"/>
</dbReference>
<evidence type="ECO:0000313" key="3">
    <source>
        <dbReference type="EMBL" id="PNY05478.1"/>
    </source>
</evidence>
<comment type="caution">
    <text evidence="3">The sequence shown here is derived from an EMBL/GenBank/DDBJ whole genome shotgun (WGS) entry which is preliminary data.</text>
</comment>
<proteinExistence type="predicted"/>
<feature type="region of interest" description="Disordered" evidence="1">
    <location>
        <begin position="198"/>
        <end position="256"/>
    </location>
</feature>
<protein>
    <submittedName>
        <fullName evidence="3">Putative NBS resistance protein</fullName>
    </submittedName>
</protein>